<accession>A0A392RD21</accession>
<dbReference type="AlphaFoldDB" id="A0A392RD21"/>
<feature type="non-terminal residue" evidence="1">
    <location>
        <position position="1"/>
    </location>
</feature>
<evidence type="ECO:0000313" key="2">
    <source>
        <dbReference type="Proteomes" id="UP000265520"/>
    </source>
</evidence>
<proteinExistence type="predicted"/>
<dbReference type="Proteomes" id="UP000265520">
    <property type="component" value="Unassembled WGS sequence"/>
</dbReference>
<name>A0A392RD21_9FABA</name>
<reference evidence="1 2" key="1">
    <citation type="journal article" date="2018" name="Front. Plant Sci.">
        <title>Red Clover (Trifolium pratense) and Zigzag Clover (T. medium) - A Picture of Genomic Similarities and Differences.</title>
        <authorList>
            <person name="Dluhosova J."/>
            <person name="Istvanek J."/>
            <person name="Nedelnik J."/>
            <person name="Repkova J."/>
        </authorList>
    </citation>
    <scope>NUCLEOTIDE SEQUENCE [LARGE SCALE GENOMIC DNA]</scope>
    <source>
        <strain evidence="2">cv. 10/8</strain>
        <tissue evidence="1">Leaf</tissue>
    </source>
</reference>
<evidence type="ECO:0000313" key="1">
    <source>
        <dbReference type="EMBL" id="MCI34523.1"/>
    </source>
</evidence>
<protein>
    <submittedName>
        <fullName evidence="1">Uncharacterized protein</fullName>
    </submittedName>
</protein>
<sequence length="90" mass="10507">RQDRDKYKALAKLKVSVTKVASLTKREIFDMWRTMWGKTYSSQKKEDDRFLIFEKAIVDMQFFFSSISKISKIVIKIVPSCGCSYYSSSS</sequence>
<comment type="caution">
    <text evidence="1">The sequence shown here is derived from an EMBL/GenBank/DDBJ whole genome shotgun (WGS) entry which is preliminary data.</text>
</comment>
<organism evidence="1 2">
    <name type="scientific">Trifolium medium</name>
    <dbReference type="NCBI Taxonomy" id="97028"/>
    <lineage>
        <taxon>Eukaryota</taxon>
        <taxon>Viridiplantae</taxon>
        <taxon>Streptophyta</taxon>
        <taxon>Embryophyta</taxon>
        <taxon>Tracheophyta</taxon>
        <taxon>Spermatophyta</taxon>
        <taxon>Magnoliopsida</taxon>
        <taxon>eudicotyledons</taxon>
        <taxon>Gunneridae</taxon>
        <taxon>Pentapetalae</taxon>
        <taxon>rosids</taxon>
        <taxon>fabids</taxon>
        <taxon>Fabales</taxon>
        <taxon>Fabaceae</taxon>
        <taxon>Papilionoideae</taxon>
        <taxon>50 kb inversion clade</taxon>
        <taxon>NPAAA clade</taxon>
        <taxon>Hologalegina</taxon>
        <taxon>IRL clade</taxon>
        <taxon>Trifolieae</taxon>
        <taxon>Trifolium</taxon>
    </lineage>
</organism>
<dbReference type="EMBL" id="LXQA010214442">
    <property type="protein sequence ID" value="MCI34523.1"/>
    <property type="molecule type" value="Genomic_DNA"/>
</dbReference>
<keyword evidence="2" id="KW-1185">Reference proteome</keyword>